<feature type="region of interest" description="Disordered" evidence="1">
    <location>
        <begin position="40"/>
        <end position="139"/>
    </location>
</feature>
<sequence length="189" mass="20777">MLKSIVRGIPVTSVIHVIVVKLVPTRTPKQDQMRETYDELVAGKQGEGGVSDPALAKVRRRKKPTDRVAKEKASQQGQMDNTQRGDLTREHSLTKGRRRKKQNKNGGENPASKQGQTEKQRDTVTVETKAATKAHGPESHGDIAVEMRTTCFRLVKVTTRGNASVIEAIRSSNTPTSAEARKIAIAMEL</sequence>
<dbReference type="RefSeq" id="XP_009526159.1">
    <property type="nucleotide sequence ID" value="XM_009527864.1"/>
</dbReference>
<dbReference type="AlphaFoldDB" id="G4ZGL9"/>
<keyword evidence="3" id="KW-1185">Reference proteome</keyword>
<reference evidence="2 3" key="1">
    <citation type="journal article" date="2006" name="Science">
        <title>Phytophthora genome sequences uncover evolutionary origins and mechanisms of pathogenesis.</title>
        <authorList>
            <person name="Tyler B.M."/>
            <person name="Tripathy S."/>
            <person name="Zhang X."/>
            <person name="Dehal P."/>
            <person name="Jiang R.H."/>
            <person name="Aerts A."/>
            <person name="Arredondo F.D."/>
            <person name="Baxter L."/>
            <person name="Bensasson D."/>
            <person name="Beynon J.L."/>
            <person name="Chapman J."/>
            <person name="Damasceno C.M."/>
            <person name="Dorrance A.E."/>
            <person name="Dou D."/>
            <person name="Dickerman A.W."/>
            <person name="Dubchak I.L."/>
            <person name="Garbelotto M."/>
            <person name="Gijzen M."/>
            <person name="Gordon S.G."/>
            <person name="Govers F."/>
            <person name="Grunwald N.J."/>
            <person name="Huang W."/>
            <person name="Ivors K.L."/>
            <person name="Jones R.W."/>
            <person name="Kamoun S."/>
            <person name="Krampis K."/>
            <person name="Lamour K.H."/>
            <person name="Lee M.K."/>
            <person name="McDonald W.H."/>
            <person name="Medina M."/>
            <person name="Meijer H.J."/>
            <person name="Nordberg E.K."/>
            <person name="Maclean D.J."/>
            <person name="Ospina-Giraldo M.D."/>
            <person name="Morris P.F."/>
            <person name="Phuntumart V."/>
            <person name="Putnam N.H."/>
            <person name="Rash S."/>
            <person name="Rose J.K."/>
            <person name="Sakihama Y."/>
            <person name="Salamov A.A."/>
            <person name="Savidor A."/>
            <person name="Scheuring C.F."/>
            <person name="Smith B.M."/>
            <person name="Sobral B.W."/>
            <person name="Terry A."/>
            <person name="Torto-Alalibo T.A."/>
            <person name="Win J."/>
            <person name="Xu Z."/>
            <person name="Zhang H."/>
            <person name="Grigoriev I.V."/>
            <person name="Rokhsar D.S."/>
            <person name="Boore J.L."/>
        </authorList>
    </citation>
    <scope>NUCLEOTIDE SEQUENCE [LARGE SCALE GENOMIC DNA]</scope>
    <source>
        <strain evidence="2 3">P6497</strain>
    </source>
</reference>
<proteinExistence type="predicted"/>
<accession>G4ZGL9</accession>
<name>G4ZGL9_PHYSP</name>
<feature type="compositionally biased region" description="Polar residues" evidence="1">
    <location>
        <begin position="74"/>
        <end position="85"/>
    </location>
</feature>
<evidence type="ECO:0000256" key="1">
    <source>
        <dbReference type="SAM" id="MobiDB-lite"/>
    </source>
</evidence>
<feature type="compositionally biased region" description="Low complexity" evidence="1">
    <location>
        <begin position="125"/>
        <end position="134"/>
    </location>
</feature>
<dbReference type="GeneID" id="20641845"/>
<dbReference type="InParanoid" id="G4ZGL9"/>
<dbReference type="EMBL" id="JH159154">
    <property type="protein sequence ID" value="EGZ17101.1"/>
    <property type="molecule type" value="Genomic_DNA"/>
</dbReference>
<evidence type="ECO:0000313" key="3">
    <source>
        <dbReference type="Proteomes" id="UP000002640"/>
    </source>
</evidence>
<protein>
    <submittedName>
        <fullName evidence="2">Uncharacterized protein</fullName>
    </submittedName>
</protein>
<feature type="compositionally biased region" description="Basic residues" evidence="1">
    <location>
        <begin position="94"/>
        <end position="103"/>
    </location>
</feature>
<organism evidence="2 3">
    <name type="scientific">Phytophthora sojae (strain P6497)</name>
    <name type="common">Soybean stem and root rot agent</name>
    <name type="synonym">Phytophthora megasperma f. sp. glycines</name>
    <dbReference type="NCBI Taxonomy" id="1094619"/>
    <lineage>
        <taxon>Eukaryota</taxon>
        <taxon>Sar</taxon>
        <taxon>Stramenopiles</taxon>
        <taxon>Oomycota</taxon>
        <taxon>Peronosporomycetes</taxon>
        <taxon>Peronosporales</taxon>
        <taxon>Peronosporaceae</taxon>
        <taxon>Phytophthora</taxon>
    </lineage>
</organism>
<dbReference type="KEGG" id="psoj:PHYSODRAFT_300274"/>
<gene>
    <name evidence="2" type="ORF">PHYSODRAFT_300274</name>
</gene>
<evidence type="ECO:0000313" key="2">
    <source>
        <dbReference type="EMBL" id="EGZ17101.1"/>
    </source>
</evidence>
<dbReference type="Proteomes" id="UP000002640">
    <property type="component" value="Unassembled WGS sequence"/>
</dbReference>